<evidence type="ECO:0000313" key="3">
    <source>
        <dbReference type="EMBL" id="KAK4215204.1"/>
    </source>
</evidence>
<sequence length="524" mass="58644">MESRQEDRRLLFLPVDIRDPTGTSRRRTRSRSLDYKVRHHLMVNIGKSRRKPPKEPQFVTLEWSLAESSGLGAPSSVDQGEHSTSQDADHDHLHVPVNDLVVPETVAKYTTLSATTAPIIHALSVFEKEWGEDWFSAYGFALIMVAGRNALCSTSSTNTFWFPFAFRQSAFLHHHQKIFTSPDVLIPLYRRSARELRSLSLQRSLETIRCVESRISSSDAASATSDSVLYAVLALVCYNFTSLDFDQAMIHVNGMWTVVRTRGGISTLEANHDLMLMVSWVDITAALIHDTKPLFPLPLSAPMASANDFQTSGLGTLPAPLLGVINDENEQNTLFINIISCIGHLNALAALVRLELATKGDAIWEDEDQMGFLINPVAHQLLHHPPSRRSEPTTRWDIISEALRLGTIIWIIRVKRRCRSYPGTAEARISTLLKILSSKSSAGEHVWNSPELCLVRLWLLVLCSISEPGEEDLTTSMDMIASGMRGPRSVSWVEIMAGIRQMPWVDIFEPSCAELEQRLMGRPI</sequence>
<gene>
    <name evidence="3" type="ORF">QBC37DRAFT_419504</name>
</gene>
<dbReference type="PANTHER" id="PTHR37540:SF5">
    <property type="entry name" value="TRANSCRIPTION FACTOR DOMAIN-CONTAINING PROTEIN"/>
    <property type="match status" value="1"/>
</dbReference>
<evidence type="ECO:0000256" key="1">
    <source>
        <dbReference type="ARBA" id="ARBA00023242"/>
    </source>
</evidence>
<dbReference type="EMBL" id="MU858082">
    <property type="protein sequence ID" value="KAK4215204.1"/>
    <property type="molecule type" value="Genomic_DNA"/>
</dbReference>
<accession>A0AAN6YA17</accession>
<dbReference type="AlphaFoldDB" id="A0AAN6YA17"/>
<evidence type="ECO:0008006" key="5">
    <source>
        <dbReference type="Google" id="ProtNLM"/>
    </source>
</evidence>
<organism evidence="3 4">
    <name type="scientific">Rhypophila decipiens</name>
    <dbReference type="NCBI Taxonomy" id="261697"/>
    <lineage>
        <taxon>Eukaryota</taxon>
        <taxon>Fungi</taxon>
        <taxon>Dikarya</taxon>
        <taxon>Ascomycota</taxon>
        <taxon>Pezizomycotina</taxon>
        <taxon>Sordariomycetes</taxon>
        <taxon>Sordariomycetidae</taxon>
        <taxon>Sordariales</taxon>
        <taxon>Naviculisporaceae</taxon>
        <taxon>Rhypophila</taxon>
    </lineage>
</organism>
<keyword evidence="4" id="KW-1185">Reference proteome</keyword>
<dbReference type="Proteomes" id="UP001301769">
    <property type="component" value="Unassembled WGS sequence"/>
</dbReference>
<evidence type="ECO:0000313" key="4">
    <source>
        <dbReference type="Proteomes" id="UP001301769"/>
    </source>
</evidence>
<name>A0AAN6YA17_9PEZI</name>
<dbReference type="InterPro" id="IPR021858">
    <property type="entry name" value="Fun_TF"/>
</dbReference>
<feature type="compositionally biased region" description="Polar residues" evidence="2">
    <location>
        <begin position="76"/>
        <end position="86"/>
    </location>
</feature>
<proteinExistence type="predicted"/>
<reference evidence="3" key="2">
    <citation type="submission" date="2023-05" db="EMBL/GenBank/DDBJ databases">
        <authorList>
            <consortium name="Lawrence Berkeley National Laboratory"/>
            <person name="Steindorff A."/>
            <person name="Hensen N."/>
            <person name="Bonometti L."/>
            <person name="Westerberg I."/>
            <person name="Brannstrom I.O."/>
            <person name="Guillou S."/>
            <person name="Cros-Aarteil S."/>
            <person name="Calhoun S."/>
            <person name="Haridas S."/>
            <person name="Kuo A."/>
            <person name="Mondo S."/>
            <person name="Pangilinan J."/>
            <person name="Riley R."/>
            <person name="Labutti K."/>
            <person name="Andreopoulos B."/>
            <person name="Lipzen A."/>
            <person name="Chen C."/>
            <person name="Yanf M."/>
            <person name="Daum C."/>
            <person name="Ng V."/>
            <person name="Clum A."/>
            <person name="Ohm R."/>
            <person name="Martin F."/>
            <person name="Silar P."/>
            <person name="Natvig D."/>
            <person name="Lalanne C."/>
            <person name="Gautier V."/>
            <person name="Ament-Velasquez S.L."/>
            <person name="Kruys A."/>
            <person name="Hutchinson M.I."/>
            <person name="Powell A.J."/>
            <person name="Barry K."/>
            <person name="Miller A.N."/>
            <person name="Grigoriev I.V."/>
            <person name="Debuchy R."/>
            <person name="Gladieux P."/>
            <person name="Thoren M.H."/>
            <person name="Johannesson H."/>
        </authorList>
    </citation>
    <scope>NUCLEOTIDE SEQUENCE</scope>
    <source>
        <strain evidence="3">PSN293</strain>
    </source>
</reference>
<keyword evidence="1" id="KW-0539">Nucleus</keyword>
<feature type="region of interest" description="Disordered" evidence="2">
    <location>
        <begin position="70"/>
        <end position="90"/>
    </location>
</feature>
<dbReference type="Pfam" id="PF11951">
    <property type="entry name" value="Fungal_trans_2"/>
    <property type="match status" value="1"/>
</dbReference>
<evidence type="ECO:0000256" key="2">
    <source>
        <dbReference type="SAM" id="MobiDB-lite"/>
    </source>
</evidence>
<reference evidence="3" key="1">
    <citation type="journal article" date="2023" name="Mol. Phylogenet. Evol.">
        <title>Genome-scale phylogeny and comparative genomics of the fungal order Sordariales.</title>
        <authorList>
            <person name="Hensen N."/>
            <person name="Bonometti L."/>
            <person name="Westerberg I."/>
            <person name="Brannstrom I.O."/>
            <person name="Guillou S."/>
            <person name="Cros-Aarteil S."/>
            <person name="Calhoun S."/>
            <person name="Haridas S."/>
            <person name="Kuo A."/>
            <person name="Mondo S."/>
            <person name="Pangilinan J."/>
            <person name="Riley R."/>
            <person name="LaButti K."/>
            <person name="Andreopoulos B."/>
            <person name="Lipzen A."/>
            <person name="Chen C."/>
            <person name="Yan M."/>
            <person name="Daum C."/>
            <person name="Ng V."/>
            <person name="Clum A."/>
            <person name="Steindorff A."/>
            <person name="Ohm R.A."/>
            <person name="Martin F."/>
            <person name="Silar P."/>
            <person name="Natvig D.O."/>
            <person name="Lalanne C."/>
            <person name="Gautier V."/>
            <person name="Ament-Velasquez S.L."/>
            <person name="Kruys A."/>
            <person name="Hutchinson M.I."/>
            <person name="Powell A.J."/>
            <person name="Barry K."/>
            <person name="Miller A.N."/>
            <person name="Grigoriev I.V."/>
            <person name="Debuchy R."/>
            <person name="Gladieux P."/>
            <person name="Hiltunen Thoren M."/>
            <person name="Johannesson H."/>
        </authorList>
    </citation>
    <scope>NUCLEOTIDE SEQUENCE</scope>
    <source>
        <strain evidence="3">PSN293</strain>
    </source>
</reference>
<protein>
    <recommendedName>
        <fullName evidence="5">Tachykinin family protein</fullName>
    </recommendedName>
</protein>
<comment type="caution">
    <text evidence="3">The sequence shown here is derived from an EMBL/GenBank/DDBJ whole genome shotgun (WGS) entry which is preliminary data.</text>
</comment>
<dbReference type="PANTHER" id="PTHR37540">
    <property type="entry name" value="TRANSCRIPTION FACTOR (ACR-2), PUTATIVE-RELATED-RELATED"/>
    <property type="match status" value="1"/>
</dbReference>